<dbReference type="Proteomes" id="UP000588068">
    <property type="component" value="Unassembled WGS sequence"/>
</dbReference>
<evidence type="ECO:0000259" key="4">
    <source>
        <dbReference type="SMART" id="SM00475"/>
    </source>
</evidence>
<dbReference type="Gene3D" id="1.10.150.20">
    <property type="entry name" value="5' to 3' exonuclease, C-terminal subdomain"/>
    <property type="match status" value="1"/>
</dbReference>
<evidence type="ECO:0000313" key="5">
    <source>
        <dbReference type="EMBL" id="MBB6093407.1"/>
    </source>
</evidence>
<dbReference type="GO" id="GO:0033567">
    <property type="term" value="P:DNA replication, Okazaki fragment processing"/>
    <property type="evidence" value="ECO:0007669"/>
    <property type="project" value="InterPro"/>
</dbReference>
<evidence type="ECO:0000313" key="6">
    <source>
        <dbReference type="Proteomes" id="UP000588068"/>
    </source>
</evidence>
<dbReference type="GO" id="GO:0017108">
    <property type="term" value="F:5'-flap endonuclease activity"/>
    <property type="evidence" value="ECO:0007669"/>
    <property type="project" value="InterPro"/>
</dbReference>
<evidence type="ECO:0000256" key="3">
    <source>
        <dbReference type="ARBA" id="ARBA00023125"/>
    </source>
</evidence>
<protein>
    <submittedName>
        <fullName evidence="5">5'-3' exonuclease</fullName>
    </submittedName>
</protein>
<dbReference type="EMBL" id="JACHHZ010000002">
    <property type="protein sequence ID" value="MBB6093407.1"/>
    <property type="molecule type" value="Genomic_DNA"/>
</dbReference>
<dbReference type="SMART" id="SM00475">
    <property type="entry name" value="53EXOc"/>
    <property type="match status" value="1"/>
</dbReference>
<dbReference type="InterPro" id="IPR002421">
    <property type="entry name" value="5-3_exonuclease"/>
</dbReference>
<dbReference type="InterPro" id="IPR029060">
    <property type="entry name" value="PIN-like_dom_sf"/>
</dbReference>
<dbReference type="RefSeq" id="WP_184331702.1">
    <property type="nucleotide sequence ID" value="NZ_JACHHZ010000002.1"/>
</dbReference>
<sequence>MLYLIDAPIFVFRAWHTVPNDVVDYDGNPVNALHGFARFLGDLIEREKPGHIAVAFDERTENSYRTLLYPAYKANRDPTPVELKRQFLLCRQLCRAMGVPSFTSNEYEADDIIGTLAERARADGRNVVIVTRDKDLSQLVRRGDVYWDYLDDRRYRYDDIAERFGVQPERMACFLALMGDAVDNIPGVPGVGRKTASMLFKHFESLPQLYDNLDAVLKLKMRNAGFVCGQLRDYRESAFLARKLTGIACDMPLEVQLSDLWRRQPNLTALGRLYDSVGFGRLLRNQAERIVAMRPTPAAIPA</sequence>
<dbReference type="InterPro" id="IPR020046">
    <property type="entry name" value="5-3_exonucl_a-hlix_arch_N"/>
</dbReference>
<dbReference type="PANTHER" id="PTHR42646">
    <property type="entry name" value="FLAP ENDONUCLEASE XNI"/>
    <property type="match status" value="1"/>
</dbReference>
<evidence type="ECO:0000256" key="2">
    <source>
        <dbReference type="ARBA" id="ARBA00022801"/>
    </source>
</evidence>
<evidence type="ECO:0000256" key="1">
    <source>
        <dbReference type="ARBA" id="ARBA00022722"/>
    </source>
</evidence>
<dbReference type="AlphaFoldDB" id="A0A841HK33"/>
<dbReference type="FunFam" id="1.10.150.20:FF:000003">
    <property type="entry name" value="DNA polymerase I"/>
    <property type="match status" value="1"/>
</dbReference>
<dbReference type="GO" id="GO:0003677">
    <property type="term" value="F:DNA binding"/>
    <property type="evidence" value="ECO:0007669"/>
    <property type="project" value="UniProtKB-KW"/>
</dbReference>
<feature type="domain" description="5'-3' exonuclease" evidence="4">
    <location>
        <begin position="2"/>
        <end position="263"/>
    </location>
</feature>
<keyword evidence="1" id="KW-0540">Nuclease</keyword>
<accession>A0A841HK33</accession>
<name>A0A841HK33_9GAMM</name>
<dbReference type="InterPro" id="IPR008918">
    <property type="entry name" value="HhH2"/>
</dbReference>
<dbReference type="InterPro" id="IPR038969">
    <property type="entry name" value="FEN"/>
</dbReference>
<keyword evidence="2" id="KW-0378">Hydrolase</keyword>
<proteinExistence type="predicted"/>
<dbReference type="Gene3D" id="3.40.50.1010">
    <property type="entry name" value="5'-nuclease"/>
    <property type="match status" value="1"/>
</dbReference>
<organism evidence="5 6">
    <name type="scientific">Povalibacter uvarum</name>
    <dbReference type="NCBI Taxonomy" id="732238"/>
    <lineage>
        <taxon>Bacteria</taxon>
        <taxon>Pseudomonadati</taxon>
        <taxon>Pseudomonadota</taxon>
        <taxon>Gammaproteobacteria</taxon>
        <taxon>Steroidobacterales</taxon>
        <taxon>Steroidobacteraceae</taxon>
        <taxon>Povalibacter</taxon>
    </lineage>
</organism>
<dbReference type="InterPro" id="IPR020045">
    <property type="entry name" value="DNA_polI_H3TH"/>
</dbReference>
<dbReference type="CDD" id="cd09859">
    <property type="entry name" value="PIN_53EXO"/>
    <property type="match status" value="1"/>
</dbReference>
<keyword evidence="3" id="KW-0238">DNA-binding</keyword>
<dbReference type="InterPro" id="IPR036279">
    <property type="entry name" value="5-3_exonuclease_C_sf"/>
</dbReference>
<dbReference type="CDD" id="cd09898">
    <property type="entry name" value="H3TH_53EXO"/>
    <property type="match status" value="1"/>
</dbReference>
<dbReference type="PANTHER" id="PTHR42646:SF2">
    <property type="entry name" value="5'-3' EXONUCLEASE FAMILY PROTEIN"/>
    <property type="match status" value="1"/>
</dbReference>
<dbReference type="GO" id="GO:0008409">
    <property type="term" value="F:5'-3' exonuclease activity"/>
    <property type="evidence" value="ECO:0007669"/>
    <property type="project" value="InterPro"/>
</dbReference>
<dbReference type="SMART" id="SM00279">
    <property type="entry name" value="HhH2"/>
    <property type="match status" value="1"/>
</dbReference>
<keyword evidence="6" id="KW-1185">Reference proteome</keyword>
<dbReference type="Pfam" id="PF02739">
    <property type="entry name" value="5_3_exonuc_N"/>
    <property type="match status" value="1"/>
</dbReference>
<reference evidence="5 6" key="1">
    <citation type="submission" date="2020-08" db="EMBL/GenBank/DDBJ databases">
        <title>Genomic Encyclopedia of Type Strains, Phase IV (KMG-IV): sequencing the most valuable type-strain genomes for metagenomic binning, comparative biology and taxonomic classification.</title>
        <authorList>
            <person name="Goeker M."/>
        </authorList>
    </citation>
    <scope>NUCLEOTIDE SEQUENCE [LARGE SCALE GENOMIC DNA]</scope>
    <source>
        <strain evidence="5 6">DSM 26723</strain>
    </source>
</reference>
<comment type="caution">
    <text evidence="5">The sequence shown here is derived from an EMBL/GenBank/DDBJ whole genome shotgun (WGS) entry which is preliminary data.</text>
</comment>
<dbReference type="SUPFAM" id="SSF88723">
    <property type="entry name" value="PIN domain-like"/>
    <property type="match status" value="1"/>
</dbReference>
<dbReference type="Pfam" id="PF01367">
    <property type="entry name" value="5_3_exonuc"/>
    <property type="match status" value="1"/>
</dbReference>
<gene>
    <name evidence="5" type="ORF">HNQ60_002285</name>
</gene>
<dbReference type="SUPFAM" id="SSF47807">
    <property type="entry name" value="5' to 3' exonuclease, C-terminal subdomain"/>
    <property type="match status" value="1"/>
</dbReference>
<keyword evidence="5" id="KW-0269">Exonuclease</keyword>